<reference key="1">
    <citation type="submission" date="2010-11" db="EMBL/GenBank/DDBJ databases">
        <title>The complete genome of Bacteroides helcogenes P 36-108.</title>
        <authorList>
            <consortium name="US DOE Joint Genome Institute (JGI-PGF)"/>
            <person name="Lucas S."/>
            <person name="Copeland A."/>
            <person name="Lapidus A."/>
            <person name="Bruce D."/>
            <person name="Goodwin L."/>
            <person name="Pitluck S."/>
            <person name="Kyrpides N."/>
            <person name="Mavromatis K."/>
            <person name="Ivanova N."/>
            <person name="Zeytun A."/>
            <person name="Brettin T."/>
            <person name="Detter J.C."/>
            <person name="Tapia R."/>
            <person name="Han C."/>
            <person name="Land M."/>
            <person name="Hauser L."/>
            <person name="Markowitz V."/>
            <person name="Cheng J.-F."/>
            <person name="Hugenholtz P."/>
            <person name="Woyke T."/>
            <person name="Wu D."/>
            <person name="Gronow S."/>
            <person name="Wellnitz S."/>
            <person name="Brambilla E."/>
            <person name="Klenk H.-P."/>
            <person name="Eisen J.A."/>
        </authorList>
    </citation>
    <scope>NUCLEOTIDE SEQUENCE</scope>
    <source>
        <strain>P 36-108</strain>
    </source>
</reference>
<dbReference type="AlphaFoldDB" id="E6SUT1"/>
<evidence type="ECO:0000313" key="1">
    <source>
        <dbReference type="EMBL" id="ADV44426.1"/>
    </source>
</evidence>
<dbReference type="EMBL" id="CP002352">
    <property type="protein sequence ID" value="ADV44426.1"/>
    <property type="molecule type" value="Genomic_DNA"/>
</dbReference>
<dbReference type="HOGENOM" id="CLU_3388127_0_0_10"/>
<dbReference type="KEGG" id="bhl:Bache_2461"/>
<sequence length="32" mass="3989">MDLRVFLEKLHDMRKREEGCPLNERLLDDFRL</sequence>
<keyword evidence="2" id="KW-1185">Reference proteome</keyword>
<protein>
    <submittedName>
        <fullName evidence="1">Uncharacterized protein</fullName>
    </submittedName>
</protein>
<proteinExistence type="predicted"/>
<name>E6SUT1_BACT6</name>
<reference evidence="1 2" key="2">
    <citation type="journal article" date="2011" name="Stand. Genomic Sci.">
        <title>Complete genome sequence of Bacteroides helcogenes type strain (P 36-108).</title>
        <authorList>
            <person name="Pati A."/>
            <person name="Gronow S."/>
            <person name="Zeytun A."/>
            <person name="Lapidus A."/>
            <person name="Nolan M."/>
            <person name="Hammon N."/>
            <person name="Deshpande S."/>
            <person name="Cheng J.F."/>
            <person name="Tapia R."/>
            <person name="Han C."/>
            <person name="Goodwin L."/>
            <person name="Pitluck S."/>
            <person name="Liolios K."/>
            <person name="Pagani I."/>
            <person name="Ivanova N."/>
            <person name="Mavromatis K."/>
            <person name="Chen A."/>
            <person name="Palaniappan K."/>
            <person name="Land M."/>
            <person name="Hauser L."/>
            <person name="Chang Y.J."/>
            <person name="Jeffries C.D."/>
            <person name="Detter J.C."/>
            <person name="Brambilla E."/>
            <person name="Rohde M."/>
            <person name="Goker M."/>
            <person name="Woyke T."/>
            <person name="Bristow J."/>
            <person name="Eisen J.A."/>
            <person name="Markowitz V."/>
            <person name="Hugenholtz P."/>
            <person name="Kyrpides N.C."/>
            <person name="Klenk H.P."/>
            <person name="Lucas S."/>
        </authorList>
    </citation>
    <scope>NUCLEOTIDE SEQUENCE [LARGE SCALE GENOMIC DNA]</scope>
    <source>
        <strain evidence="2">ATCC 35417 / DSM 20613 / JCM 6297 / CCUG 15421 / P 36-108</strain>
    </source>
</reference>
<organism evidence="1 2">
    <name type="scientific">Bacteroides helcogenes (strain ATCC 35417 / DSM 20613 / JCM 6297 / CCUG 15421 / P 36-108)</name>
    <dbReference type="NCBI Taxonomy" id="693979"/>
    <lineage>
        <taxon>Bacteria</taxon>
        <taxon>Pseudomonadati</taxon>
        <taxon>Bacteroidota</taxon>
        <taxon>Bacteroidia</taxon>
        <taxon>Bacteroidales</taxon>
        <taxon>Bacteroidaceae</taxon>
        <taxon>Bacteroides</taxon>
    </lineage>
</organism>
<evidence type="ECO:0000313" key="2">
    <source>
        <dbReference type="Proteomes" id="UP000008630"/>
    </source>
</evidence>
<gene>
    <name evidence="1" type="ordered locus">Bache_2461</name>
</gene>
<dbReference type="Proteomes" id="UP000008630">
    <property type="component" value="Chromosome"/>
</dbReference>
<accession>E6SUT1</accession>